<evidence type="ECO:0000313" key="3">
    <source>
        <dbReference type="Proteomes" id="UP000183812"/>
    </source>
</evidence>
<proteinExistence type="predicted"/>
<dbReference type="Gene3D" id="1.10.3990.20">
    <property type="entry name" value="protein bp1543"/>
    <property type="match status" value="1"/>
</dbReference>
<name>A0A1G7MR12_RHOCA</name>
<organism evidence="2 3">
    <name type="scientific">Rhodobacter capsulatus</name>
    <name type="common">Rhodopseudomonas capsulata</name>
    <dbReference type="NCBI Taxonomy" id="1061"/>
    <lineage>
        <taxon>Bacteria</taxon>
        <taxon>Pseudomonadati</taxon>
        <taxon>Pseudomonadota</taxon>
        <taxon>Alphaproteobacteria</taxon>
        <taxon>Rhodobacterales</taxon>
        <taxon>Rhodobacter group</taxon>
        <taxon>Rhodobacter</taxon>
    </lineage>
</organism>
<sequence length="92" mass="9860">MSEAPRKHSLTLGGHRTSVSLEDAFWTGFKELAAARGLGLNEAAREIDAGRDPGTGLATAIRLAVLRHYRDRCTSPERTAASQAAARSLREG</sequence>
<evidence type="ECO:0000259" key="1">
    <source>
        <dbReference type="Pfam" id="PF13467"/>
    </source>
</evidence>
<dbReference type="Proteomes" id="UP000183812">
    <property type="component" value="Unassembled WGS sequence"/>
</dbReference>
<dbReference type="OrthoDB" id="7477016at2"/>
<gene>
    <name evidence="2" type="ORF">SAMN04244550_02588</name>
</gene>
<reference evidence="2 3" key="1">
    <citation type="submission" date="2016-10" db="EMBL/GenBank/DDBJ databases">
        <authorList>
            <person name="de Groot N.N."/>
        </authorList>
    </citation>
    <scope>NUCLEOTIDE SEQUENCE [LARGE SCALE GENOMIC DNA]</scope>
    <source>
        <strain evidence="3">DSM 938 / 37b4</strain>
    </source>
</reference>
<evidence type="ECO:0000313" key="2">
    <source>
        <dbReference type="EMBL" id="SDF64278.1"/>
    </source>
</evidence>
<protein>
    <submittedName>
        <fullName evidence="2">Ribbon-helix-helix domain-containing protein</fullName>
    </submittedName>
</protein>
<dbReference type="InterPro" id="IPR027373">
    <property type="entry name" value="RHH_dom"/>
</dbReference>
<dbReference type="Pfam" id="PF13467">
    <property type="entry name" value="RHH_4"/>
    <property type="match status" value="1"/>
</dbReference>
<dbReference type="InterPro" id="IPR038268">
    <property type="entry name" value="RHH_sf"/>
</dbReference>
<dbReference type="EMBL" id="FNAY01000014">
    <property type="protein sequence ID" value="SDF64278.1"/>
    <property type="molecule type" value="Genomic_DNA"/>
</dbReference>
<dbReference type="RefSeq" id="WP_055256457.1">
    <property type="nucleotide sequence ID" value="NZ_CP061202.1"/>
</dbReference>
<feature type="domain" description="Ribbon-helix-helix" evidence="1">
    <location>
        <begin position="5"/>
        <end position="69"/>
    </location>
</feature>
<accession>A0A1G7MR12</accession>
<dbReference type="AlphaFoldDB" id="A0A1G7MR12"/>